<proteinExistence type="predicted"/>
<gene>
    <name evidence="2" type="ORF">ADEAN_000032000</name>
</gene>
<evidence type="ECO:0000256" key="1">
    <source>
        <dbReference type="SAM" id="MobiDB-lite"/>
    </source>
</evidence>
<dbReference type="Proteomes" id="UP000515908">
    <property type="component" value="Chromosome 01"/>
</dbReference>
<protein>
    <submittedName>
        <fullName evidence="2">Uncharacterized protein</fullName>
    </submittedName>
</protein>
<accession>A0A7G2C4T3</accession>
<sequence>MVRSVPLPSLTCISTSPVSALPRDALHFAHRAVKTTSHDPHFVCNRRELACQSPSSAAVVSLRSGKSTKEGGGNGGGLSAQVRLQGNSAVCIYRRGAPVFQCMGNDGSDGVTGGDFQLWLGDTYVVVCGVSNQDRVLKSFQLVEQYLREENCTFNMESLLGSNTKSKKESGAVLDLEYIAEDFLLDLQSSSSTVVLGRVFSSTPSQCPVPPTSERNCEEQKPR</sequence>
<dbReference type="AlphaFoldDB" id="A0A7G2C4T3"/>
<dbReference type="VEuPathDB" id="TriTrypDB:ADEAN_000032000"/>
<organism evidence="2 3">
    <name type="scientific">Angomonas deanei</name>
    <dbReference type="NCBI Taxonomy" id="59799"/>
    <lineage>
        <taxon>Eukaryota</taxon>
        <taxon>Discoba</taxon>
        <taxon>Euglenozoa</taxon>
        <taxon>Kinetoplastea</taxon>
        <taxon>Metakinetoplastina</taxon>
        <taxon>Trypanosomatida</taxon>
        <taxon>Trypanosomatidae</taxon>
        <taxon>Strigomonadinae</taxon>
        <taxon>Angomonas</taxon>
    </lineage>
</organism>
<name>A0A7G2C4T3_9TRYP</name>
<dbReference type="EMBL" id="LR877145">
    <property type="protein sequence ID" value="CAD2212902.1"/>
    <property type="molecule type" value="Genomic_DNA"/>
</dbReference>
<evidence type="ECO:0000313" key="3">
    <source>
        <dbReference type="Proteomes" id="UP000515908"/>
    </source>
</evidence>
<evidence type="ECO:0000313" key="2">
    <source>
        <dbReference type="EMBL" id="CAD2212902.1"/>
    </source>
</evidence>
<feature type="region of interest" description="Disordered" evidence="1">
    <location>
        <begin position="201"/>
        <end position="223"/>
    </location>
</feature>
<reference evidence="2 3" key="1">
    <citation type="submission" date="2020-08" db="EMBL/GenBank/DDBJ databases">
        <authorList>
            <person name="Newling K."/>
            <person name="Davey J."/>
            <person name="Forrester S."/>
        </authorList>
    </citation>
    <scope>NUCLEOTIDE SEQUENCE [LARGE SCALE GENOMIC DNA]</scope>
    <source>
        <strain evidence="3">Crithidia deanei Carvalho (ATCC PRA-265)</strain>
    </source>
</reference>
<keyword evidence="3" id="KW-1185">Reference proteome</keyword>